<gene>
    <name evidence="3" type="ORF">E5676_scaffold184G00820</name>
    <name evidence="2" type="ORF">E6C27_scaffold108G001670</name>
</gene>
<accession>A0A5D3DNE8</accession>
<feature type="region of interest" description="Disordered" evidence="1">
    <location>
        <begin position="61"/>
        <end position="93"/>
    </location>
</feature>
<evidence type="ECO:0000313" key="3">
    <source>
        <dbReference type="EMBL" id="TYK24829.1"/>
    </source>
</evidence>
<evidence type="ECO:0000313" key="2">
    <source>
        <dbReference type="EMBL" id="KAA0059879.1"/>
    </source>
</evidence>
<proteinExistence type="predicted"/>
<dbReference type="Proteomes" id="UP000321393">
    <property type="component" value="Unassembled WGS sequence"/>
</dbReference>
<sequence length="164" mass="18734">MVAIRFLHKHHARLRKVIVSRTDIVDIWLETQMLHAQAPPQTFMHRPTLRQGTFREHPKKITASQGNTSKALSDIGKRPNTRSRLREIQSSEDMSPFEVAKNIWEPISKPPKGGIVINENLVIDEHNSSSERSNEKVPHPNIMSVMVTDVDTSEDRMVELDKKG</sequence>
<protein>
    <submittedName>
        <fullName evidence="3">Ty3-gypsy retrotransposon protein</fullName>
    </submittedName>
</protein>
<evidence type="ECO:0000313" key="4">
    <source>
        <dbReference type="Proteomes" id="UP000321393"/>
    </source>
</evidence>
<dbReference type="AlphaFoldDB" id="A0A5D3DNE8"/>
<organism evidence="3 5">
    <name type="scientific">Cucumis melo var. makuwa</name>
    <name type="common">Oriental melon</name>
    <dbReference type="NCBI Taxonomy" id="1194695"/>
    <lineage>
        <taxon>Eukaryota</taxon>
        <taxon>Viridiplantae</taxon>
        <taxon>Streptophyta</taxon>
        <taxon>Embryophyta</taxon>
        <taxon>Tracheophyta</taxon>
        <taxon>Spermatophyta</taxon>
        <taxon>Magnoliopsida</taxon>
        <taxon>eudicotyledons</taxon>
        <taxon>Gunneridae</taxon>
        <taxon>Pentapetalae</taxon>
        <taxon>rosids</taxon>
        <taxon>fabids</taxon>
        <taxon>Cucurbitales</taxon>
        <taxon>Cucurbitaceae</taxon>
        <taxon>Benincaseae</taxon>
        <taxon>Cucumis</taxon>
    </lineage>
</organism>
<evidence type="ECO:0000256" key="1">
    <source>
        <dbReference type="SAM" id="MobiDB-lite"/>
    </source>
</evidence>
<dbReference type="EMBL" id="SSTD01003836">
    <property type="protein sequence ID" value="TYK24829.1"/>
    <property type="molecule type" value="Genomic_DNA"/>
</dbReference>
<reference evidence="4 5" key="1">
    <citation type="submission" date="2019-08" db="EMBL/GenBank/DDBJ databases">
        <title>Draft genome sequences of two oriental melons (Cucumis melo L. var makuwa).</title>
        <authorList>
            <person name="Kwon S.-Y."/>
        </authorList>
    </citation>
    <scope>NUCLEOTIDE SEQUENCE [LARGE SCALE GENOMIC DNA]</scope>
    <source>
        <strain evidence="5">cv. Chang Bougi</strain>
        <strain evidence="4">cv. SW 3</strain>
        <tissue evidence="3">Leaf</tissue>
    </source>
</reference>
<feature type="compositionally biased region" description="Polar residues" evidence="1">
    <location>
        <begin position="62"/>
        <end position="71"/>
    </location>
</feature>
<comment type="caution">
    <text evidence="3">The sequence shown here is derived from an EMBL/GenBank/DDBJ whole genome shotgun (WGS) entry which is preliminary data.</text>
</comment>
<evidence type="ECO:0000313" key="5">
    <source>
        <dbReference type="Proteomes" id="UP000321947"/>
    </source>
</evidence>
<dbReference type="EMBL" id="SSTE01005892">
    <property type="protein sequence ID" value="KAA0059879.1"/>
    <property type="molecule type" value="Genomic_DNA"/>
</dbReference>
<name>A0A5D3DNE8_CUCMM</name>
<dbReference type="Proteomes" id="UP000321947">
    <property type="component" value="Unassembled WGS sequence"/>
</dbReference>